<organism evidence="1 2">
    <name type="scientific">Paenibacillus roseopurpureus</name>
    <dbReference type="NCBI Taxonomy" id="2918901"/>
    <lineage>
        <taxon>Bacteria</taxon>
        <taxon>Bacillati</taxon>
        <taxon>Bacillota</taxon>
        <taxon>Bacilli</taxon>
        <taxon>Bacillales</taxon>
        <taxon>Paenibacillaceae</taxon>
        <taxon>Paenibacillus</taxon>
    </lineage>
</organism>
<evidence type="ECO:0000313" key="2">
    <source>
        <dbReference type="Proteomes" id="UP001304650"/>
    </source>
</evidence>
<dbReference type="InterPro" id="IPR008928">
    <property type="entry name" value="6-hairpin_glycosidase_sf"/>
</dbReference>
<dbReference type="Proteomes" id="UP001304650">
    <property type="component" value="Chromosome"/>
</dbReference>
<proteinExistence type="predicted"/>
<protein>
    <recommendedName>
        <fullName evidence="3">Glycosyl hydrolase family 8</fullName>
    </recommendedName>
</protein>
<sequence length="359" mass="40902">MSVLLMGCQSDSALAFAERQPLSHYGYIMPIEQNRNLLAHFITDKLSGDYGVYTNYLDTKQTDEVATGHEVLSESAGLMMRYYALTNQKEKFDHVWAQAKRTFDRSSGLSYRYSPKNHKQFAMNTTVDDLRILRALDEASTTFQLDSYKTDLKEYGNRLFQYNMKNNTLRDFYDDTYHMTNSFITLCYIDMASMELLPVSSKKKNAALTSMLDIVKQGFLTESFPFYQTRYDYDSHSYRSESINTVEALLTILNLAEIKQEQMASIRYIKDHVKAGTLYGKYALDGTPLNNVQSTAIYAITAMIGSTIGDQELYVESITRMNAMQVQTPGSPLHGGFGDEGTQMAYSFDNLMALLAYIY</sequence>
<accession>A0AA96LP27</accession>
<dbReference type="GO" id="GO:0005975">
    <property type="term" value="P:carbohydrate metabolic process"/>
    <property type="evidence" value="ECO:0007669"/>
    <property type="project" value="InterPro"/>
</dbReference>
<reference evidence="1" key="1">
    <citation type="submission" date="2022-02" db="EMBL/GenBank/DDBJ databases">
        <title>Paenibacillus sp. MBLB1832 Whole Genome Shotgun Sequencing.</title>
        <authorList>
            <person name="Hwang C.Y."/>
            <person name="Cho E.-S."/>
            <person name="Seo M.-J."/>
        </authorList>
    </citation>
    <scope>NUCLEOTIDE SEQUENCE</scope>
    <source>
        <strain evidence="1">MBLB1832</strain>
    </source>
</reference>
<name>A0AA96LP27_9BACL</name>
<evidence type="ECO:0000313" key="1">
    <source>
        <dbReference type="EMBL" id="WNR42325.1"/>
    </source>
</evidence>
<keyword evidence="2" id="KW-1185">Reference proteome</keyword>
<dbReference type="EMBL" id="CP130319">
    <property type="protein sequence ID" value="WNR42325.1"/>
    <property type="molecule type" value="Genomic_DNA"/>
</dbReference>
<dbReference type="RefSeq" id="WP_314795671.1">
    <property type="nucleotide sequence ID" value="NZ_CP130319.1"/>
</dbReference>
<dbReference type="KEGG" id="proo:MJB10_14385"/>
<dbReference type="Gene3D" id="1.50.10.10">
    <property type="match status" value="1"/>
</dbReference>
<dbReference type="AlphaFoldDB" id="A0AA96LP27"/>
<evidence type="ECO:0008006" key="3">
    <source>
        <dbReference type="Google" id="ProtNLM"/>
    </source>
</evidence>
<gene>
    <name evidence="1" type="ORF">MJB10_14385</name>
</gene>
<dbReference type="SUPFAM" id="SSF48208">
    <property type="entry name" value="Six-hairpin glycosidases"/>
    <property type="match status" value="1"/>
</dbReference>
<dbReference type="InterPro" id="IPR012341">
    <property type="entry name" value="6hp_glycosidase-like_sf"/>
</dbReference>